<evidence type="ECO:0000313" key="7">
    <source>
        <dbReference type="Proteomes" id="UP000220102"/>
    </source>
</evidence>
<evidence type="ECO:0000259" key="5">
    <source>
        <dbReference type="Pfam" id="PF00296"/>
    </source>
</evidence>
<dbReference type="SUPFAM" id="SSF51679">
    <property type="entry name" value="Bacterial luciferase-like"/>
    <property type="match status" value="1"/>
</dbReference>
<evidence type="ECO:0000313" key="6">
    <source>
        <dbReference type="EMBL" id="PEN14218.1"/>
    </source>
</evidence>
<dbReference type="PANTHER" id="PTHR42847">
    <property type="entry name" value="ALKANESULFONATE MONOOXYGENASE"/>
    <property type="match status" value="1"/>
</dbReference>
<dbReference type="InterPro" id="IPR050172">
    <property type="entry name" value="SsuD_RutA_monooxygenase"/>
</dbReference>
<evidence type="ECO:0000256" key="3">
    <source>
        <dbReference type="ARBA" id="ARBA00023002"/>
    </source>
</evidence>
<protein>
    <submittedName>
        <fullName evidence="6">Alkanesulfonate monooxygenase</fullName>
    </submittedName>
</protein>
<dbReference type="CDD" id="cd01094">
    <property type="entry name" value="Alkanesulfonate_monoxygenase"/>
    <property type="match status" value="1"/>
</dbReference>
<dbReference type="EMBL" id="PDEQ01000002">
    <property type="protein sequence ID" value="PEN14218.1"/>
    <property type="molecule type" value="Genomic_DNA"/>
</dbReference>
<accession>A0A2A8D0N9</accession>
<comment type="caution">
    <text evidence="6">The sequence shown here is derived from an EMBL/GenBank/DDBJ whole genome shotgun (WGS) entry which is preliminary data.</text>
</comment>
<dbReference type="GO" id="GO:0046306">
    <property type="term" value="P:alkanesulfonate catabolic process"/>
    <property type="evidence" value="ECO:0007669"/>
    <property type="project" value="TreeGrafter"/>
</dbReference>
<dbReference type="PANTHER" id="PTHR42847:SF4">
    <property type="entry name" value="ALKANESULFONATE MONOOXYGENASE-RELATED"/>
    <property type="match status" value="1"/>
</dbReference>
<dbReference type="InterPro" id="IPR036661">
    <property type="entry name" value="Luciferase-like_sf"/>
</dbReference>
<name>A0A2A8D0N9_9BACT</name>
<evidence type="ECO:0000256" key="2">
    <source>
        <dbReference type="ARBA" id="ARBA00022643"/>
    </source>
</evidence>
<evidence type="ECO:0000256" key="1">
    <source>
        <dbReference type="ARBA" id="ARBA00022630"/>
    </source>
</evidence>
<sequence length="350" mass="39742">MIDLGIWLPIFGGWLRNVEDEGMPPTFEYNKRVAQAADESGFSTILIAELNLNDIKGIRAPSLECWTTTSALAAVTDRIRLMSAIRPGFREPAVTAKMAANIDHISGGRFEINLVSAWWEEEMKMYVGDWLEHGDRYDRSREFVEILRGLWTEDTFSYDGDFYTIEDAILEPKPVQPRGVPIYAGGGSDEGRTMIANHCDHYLMHGGSPEKIGRDIEDMRQRRAEAGYNSDDMQFGMAAYVICRDTEEEAQAELDRITTIDYESEGYDSYDDFVENSKLDSEIDLKDYSVSNRGLRPNLVGTPEQIVDRLQEYADVGLDLVLLQCSPMLEEVQRLGRDVIPKLKRVKTRV</sequence>
<proteinExistence type="predicted"/>
<dbReference type="Pfam" id="PF00296">
    <property type="entry name" value="Bac_luciferase"/>
    <property type="match status" value="1"/>
</dbReference>
<keyword evidence="4 6" id="KW-0503">Monooxygenase</keyword>
<dbReference type="InterPro" id="IPR011251">
    <property type="entry name" value="Luciferase-like_dom"/>
</dbReference>
<dbReference type="GO" id="GO:0008726">
    <property type="term" value="F:alkanesulfonate monooxygenase activity"/>
    <property type="evidence" value="ECO:0007669"/>
    <property type="project" value="TreeGrafter"/>
</dbReference>
<keyword evidence="2" id="KW-0288">FMN</keyword>
<dbReference type="AlphaFoldDB" id="A0A2A8D0N9"/>
<reference evidence="6 7" key="1">
    <citation type="submission" date="2017-10" db="EMBL/GenBank/DDBJ databases">
        <title>Draft genome of Longibacter Salinarum.</title>
        <authorList>
            <person name="Goh K.M."/>
            <person name="Shamsir M.S."/>
            <person name="Lim S.W."/>
        </authorList>
    </citation>
    <scope>NUCLEOTIDE SEQUENCE [LARGE SCALE GENOMIC DNA]</scope>
    <source>
        <strain evidence="6 7">KCTC 52045</strain>
    </source>
</reference>
<dbReference type="OrthoDB" id="9814695at2"/>
<keyword evidence="1" id="KW-0285">Flavoprotein</keyword>
<keyword evidence="3" id="KW-0560">Oxidoreductase</keyword>
<dbReference type="Gene3D" id="3.20.20.30">
    <property type="entry name" value="Luciferase-like domain"/>
    <property type="match status" value="1"/>
</dbReference>
<evidence type="ECO:0000256" key="4">
    <source>
        <dbReference type="ARBA" id="ARBA00023033"/>
    </source>
</evidence>
<feature type="domain" description="Luciferase-like" evidence="5">
    <location>
        <begin position="20"/>
        <end position="319"/>
    </location>
</feature>
<gene>
    <name evidence="6" type="ORF">CRI94_04040</name>
</gene>
<organism evidence="6 7">
    <name type="scientific">Longibacter salinarum</name>
    <dbReference type="NCBI Taxonomy" id="1850348"/>
    <lineage>
        <taxon>Bacteria</taxon>
        <taxon>Pseudomonadati</taxon>
        <taxon>Rhodothermota</taxon>
        <taxon>Rhodothermia</taxon>
        <taxon>Rhodothermales</taxon>
        <taxon>Salisaetaceae</taxon>
        <taxon>Longibacter</taxon>
    </lineage>
</organism>
<dbReference type="Proteomes" id="UP000220102">
    <property type="component" value="Unassembled WGS sequence"/>
</dbReference>
<keyword evidence="7" id="KW-1185">Reference proteome</keyword>